<dbReference type="CDD" id="cd16359">
    <property type="entry name" value="VOC_BsCatE_like_C"/>
    <property type="match status" value="1"/>
</dbReference>
<dbReference type="AlphaFoldDB" id="A0A7V9Z631"/>
<evidence type="ECO:0000313" key="3">
    <source>
        <dbReference type="Proteomes" id="UP000523087"/>
    </source>
</evidence>
<dbReference type="RefSeq" id="WP_309505641.1">
    <property type="nucleotide sequence ID" value="NZ_JACDUT010000004.1"/>
</dbReference>
<dbReference type="PANTHER" id="PTHR43279">
    <property type="entry name" value="CATECHOL-2,3-DIOXYGENASE"/>
    <property type="match status" value="1"/>
</dbReference>
<feature type="domain" description="VOC" evidence="1">
    <location>
        <begin position="10"/>
        <end position="127"/>
    </location>
</feature>
<dbReference type="PROSITE" id="PS51819">
    <property type="entry name" value="VOC"/>
    <property type="match status" value="2"/>
</dbReference>
<accession>A0A7V9Z631</accession>
<dbReference type="Pfam" id="PF00903">
    <property type="entry name" value="Glyoxalase"/>
    <property type="match status" value="2"/>
</dbReference>
<dbReference type="EMBL" id="JACDUT010000004">
    <property type="protein sequence ID" value="MBA2874742.1"/>
    <property type="molecule type" value="Genomic_DNA"/>
</dbReference>
<dbReference type="InterPro" id="IPR004360">
    <property type="entry name" value="Glyas_Fos-R_dOase_dom"/>
</dbReference>
<feature type="domain" description="VOC" evidence="1">
    <location>
        <begin position="170"/>
        <end position="285"/>
    </location>
</feature>
<keyword evidence="2" id="KW-0560">Oxidoreductase</keyword>
<dbReference type="Gene3D" id="3.10.180.10">
    <property type="entry name" value="2,3-Dihydroxybiphenyl 1,2-Dioxygenase, domain 1"/>
    <property type="match status" value="2"/>
</dbReference>
<dbReference type="GO" id="GO:0018577">
    <property type="term" value="F:catechol 2,3-dioxygenase activity"/>
    <property type="evidence" value="ECO:0007669"/>
    <property type="project" value="UniProtKB-EC"/>
</dbReference>
<evidence type="ECO:0000259" key="1">
    <source>
        <dbReference type="PROSITE" id="PS51819"/>
    </source>
</evidence>
<evidence type="ECO:0000313" key="2">
    <source>
        <dbReference type="EMBL" id="MBA2874742.1"/>
    </source>
</evidence>
<dbReference type="EC" id="1.13.11.2" evidence="2"/>
<reference evidence="2 3" key="1">
    <citation type="submission" date="2020-07" db="EMBL/GenBank/DDBJ databases">
        <title>Genomic Encyclopedia of Type Strains, Phase IV (KMG-IV): sequencing the most valuable type-strain genomes for metagenomic binning, comparative biology and taxonomic classification.</title>
        <authorList>
            <person name="Goeker M."/>
        </authorList>
    </citation>
    <scope>NUCLEOTIDE SEQUENCE [LARGE SCALE GENOMIC DNA]</scope>
    <source>
        <strain evidence="2 3">DSM 15730</strain>
    </source>
</reference>
<dbReference type="CDD" id="cd07255">
    <property type="entry name" value="VOC_BsCatE_like_N"/>
    <property type="match status" value="1"/>
</dbReference>
<protein>
    <submittedName>
        <fullName evidence="2">Catechol 2,3-dioxygenase</fullName>
        <ecNumber evidence="2">1.13.11.2</ecNumber>
    </submittedName>
</protein>
<name>A0A7V9Z631_9BACL</name>
<dbReference type="InterPro" id="IPR037523">
    <property type="entry name" value="VOC_core"/>
</dbReference>
<dbReference type="Proteomes" id="UP000523087">
    <property type="component" value="Unassembled WGS sequence"/>
</dbReference>
<dbReference type="PANTHER" id="PTHR43279:SF1">
    <property type="entry name" value="CATECHOL-2,3-DIOXYGENASE"/>
    <property type="match status" value="1"/>
</dbReference>
<keyword evidence="3" id="KW-1185">Reference proteome</keyword>
<dbReference type="InterPro" id="IPR029068">
    <property type="entry name" value="Glyas_Bleomycin-R_OHBP_Dase"/>
</dbReference>
<organism evidence="2 3">
    <name type="scientific">Thermaerobacillus caldiproteolyticus</name>
    <dbReference type="NCBI Taxonomy" id="247480"/>
    <lineage>
        <taxon>Bacteria</taxon>
        <taxon>Bacillati</taxon>
        <taxon>Bacillota</taxon>
        <taxon>Bacilli</taxon>
        <taxon>Bacillales</taxon>
        <taxon>Anoxybacillaceae</taxon>
        <taxon>Thermaerobacillus</taxon>
    </lineage>
</organism>
<comment type="caution">
    <text evidence="2">The sequence shown here is derived from an EMBL/GenBank/DDBJ whole genome shotgun (WGS) entry which is preliminary data.</text>
</comment>
<sequence length="288" mass="31891">MEKMIHPATTIGHVHLIVSNLSRSIRFYCEMIGFQILKQERSIVTLTVDGITPLLVLEEQADAVLKPRGTTGLYHFAILVPDRASLARSLLHLLQKGYPLQGASDHQFSEAVYLADPDGNGIEIYADRPKNEWERTENGEYKGVTKPLDVNGLLVEVGNTPWSGLPSGTRIGHVHLHVANIQEADEFYRNGLGFEATIRMENHALFVSAGGYHHHIGLNTWAGIGAPKPPENAVGLRLFSILLPNQNELKKVAEQLKNIGVTFELAKQTIFVKDPSGNQIQLKVKVKE</sequence>
<gene>
    <name evidence="2" type="ORF">HNR31_001513</name>
</gene>
<keyword evidence="2" id="KW-0223">Dioxygenase</keyword>
<dbReference type="SUPFAM" id="SSF54593">
    <property type="entry name" value="Glyoxalase/Bleomycin resistance protein/Dihydroxybiphenyl dioxygenase"/>
    <property type="match status" value="2"/>
</dbReference>
<proteinExistence type="predicted"/>